<gene>
    <name evidence="1" type="ORF">NGB36_24555</name>
</gene>
<name>A0ABT1Q1A7_9ACTN</name>
<dbReference type="EMBL" id="JANFNG010000024">
    <property type="protein sequence ID" value="MCQ4083679.1"/>
    <property type="molecule type" value="Genomic_DNA"/>
</dbReference>
<keyword evidence="2" id="KW-1185">Reference proteome</keyword>
<dbReference type="RefSeq" id="WP_255922672.1">
    <property type="nucleotide sequence ID" value="NZ_JANFNG010000024.1"/>
</dbReference>
<dbReference type="Proteomes" id="UP001057702">
    <property type="component" value="Unassembled WGS sequence"/>
</dbReference>
<comment type="caution">
    <text evidence="1">The sequence shown here is derived from an EMBL/GenBank/DDBJ whole genome shotgun (WGS) entry which is preliminary data.</text>
</comment>
<evidence type="ECO:0000313" key="1">
    <source>
        <dbReference type="EMBL" id="MCQ4083679.1"/>
    </source>
</evidence>
<reference evidence="1" key="1">
    <citation type="submission" date="2022-06" db="EMBL/GenBank/DDBJ databases">
        <title>Draft genome sequence of Streptomyces sp. RB6PN25 isolated from peat swamp forest in Thailand.</title>
        <authorList>
            <person name="Duangmal K."/>
            <person name="Klaysubun C."/>
        </authorList>
    </citation>
    <scope>NUCLEOTIDE SEQUENCE</scope>
    <source>
        <strain evidence="1">RB6PN25</strain>
    </source>
</reference>
<protein>
    <submittedName>
        <fullName evidence="1">Uncharacterized protein</fullName>
    </submittedName>
</protein>
<proteinExistence type="predicted"/>
<accession>A0ABT1Q1A7</accession>
<sequence length="61" mass="6570">MIVDPPMIGGRRVIVEGRDVGRAHRLPDLLELLSRVGLDAPDLADPAFVGRRGGVPDTWPA</sequence>
<organism evidence="1 2">
    <name type="scientific">Streptomyces humicola</name>
    <dbReference type="NCBI Taxonomy" id="2953240"/>
    <lineage>
        <taxon>Bacteria</taxon>
        <taxon>Bacillati</taxon>
        <taxon>Actinomycetota</taxon>
        <taxon>Actinomycetes</taxon>
        <taxon>Kitasatosporales</taxon>
        <taxon>Streptomycetaceae</taxon>
        <taxon>Streptomyces</taxon>
    </lineage>
</organism>
<evidence type="ECO:0000313" key="2">
    <source>
        <dbReference type="Proteomes" id="UP001057702"/>
    </source>
</evidence>